<dbReference type="GeneID" id="15803848"/>
<dbReference type="InterPro" id="IPR036168">
    <property type="entry name" value="AP2_Mu_C_sf"/>
</dbReference>
<dbReference type="InterPro" id="IPR001392">
    <property type="entry name" value="Clathrin_mu"/>
</dbReference>
<evidence type="ECO:0000256" key="4">
    <source>
        <dbReference type="ARBA" id="ARBA00023136"/>
    </source>
</evidence>
<dbReference type="GO" id="GO:0030131">
    <property type="term" value="C:clathrin adaptor complex"/>
    <property type="evidence" value="ECO:0007669"/>
    <property type="project" value="UniProtKB-UniRule"/>
</dbReference>
<dbReference type="InterPro" id="IPR050431">
    <property type="entry name" value="Adaptor_comp_med_subunit"/>
</dbReference>
<keyword evidence="8" id="KW-1185">Reference proteome</keyword>
<evidence type="ECO:0000313" key="8">
    <source>
        <dbReference type="Proteomes" id="UP000031512"/>
    </source>
</evidence>
<organism evidence="7 8">
    <name type="scientific">Theileria equi strain WA</name>
    <dbReference type="NCBI Taxonomy" id="1537102"/>
    <lineage>
        <taxon>Eukaryota</taxon>
        <taxon>Sar</taxon>
        <taxon>Alveolata</taxon>
        <taxon>Apicomplexa</taxon>
        <taxon>Aconoidasida</taxon>
        <taxon>Piroplasmida</taxon>
        <taxon>Theileriidae</taxon>
        <taxon>Theileria</taxon>
    </lineage>
</organism>
<dbReference type="FunFam" id="3.30.450.60:FF:000002">
    <property type="entry name" value="AP-2 complex subunit mu, putative"/>
    <property type="match status" value="1"/>
</dbReference>
<feature type="domain" description="MHD" evidence="6">
    <location>
        <begin position="176"/>
        <end position="428"/>
    </location>
</feature>
<dbReference type="InterPro" id="IPR028565">
    <property type="entry name" value="MHD"/>
</dbReference>
<dbReference type="VEuPathDB" id="PiroplasmaDB:BEWA_024660"/>
<dbReference type="eggNOG" id="KOG0937">
    <property type="taxonomic scope" value="Eukaryota"/>
</dbReference>
<sequence length="429" mass="48505">MTLSHFFILSCTGDTLLSRSLRGESNKGTPEKFYKVVRERGNELAPVFHQDGVLYFYIRRSGLFFVVTTVFEMPPSYVLEILQRITNALKDFCGSLNEESLRRNFALAYEIIDEMLDFGYQQCMDTSQLKQKVYNFAVASKKQLHVRDRLQGARSIPKTVPSAVSQRPLASPGAQKNEIFVDVLEKMSVVLGSESQYRNAVIEGQIHVKSFLYGSPQIKLALNEDLIINNRRGKPPGVPVLDFCSFHQSVDSSEFEQTRILTFYPTDGEFTAMSYKVLGNIFLPFKISPTIDIQPNKTNFTIIVTSALPGTNSAFFNITCPLPRSTSGVEILLQPNTIPQSAEYKAEENCLTWNVKRIQGSSEVVLRCSMKCTGSKKEFGPINLNFEAPLYSASNVKVRYLRIIQGQGFGTSYRWVRYVTSSNSYVYRF</sequence>
<protein>
    <submittedName>
        <fullName evidence="7">Clathrin coat associated protein ap-50, putative</fullName>
    </submittedName>
</protein>
<dbReference type="InterPro" id="IPR011012">
    <property type="entry name" value="Longin-like_dom_sf"/>
</dbReference>
<dbReference type="PROSITE" id="PS51072">
    <property type="entry name" value="MHD"/>
    <property type="match status" value="1"/>
</dbReference>
<dbReference type="Pfam" id="PF00928">
    <property type="entry name" value="Adap_comp_sub"/>
    <property type="match status" value="1"/>
</dbReference>
<evidence type="ECO:0000313" key="7">
    <source>
        <dbReference type="EMBL" id="AFZ79617.1"/>
    </source>
</evidence>
<dbReference type="Pfam" id="PF01217">
    <property type="entry name" value="Clat_adaptor_s"/>
    <property type="match status" value="1"/>
</dbReference>
<evidence type="ECO:0000256" key="2">
    <source>
        <dbReference type="ARBA" id="ARBA00022448"/>
    </source>
</evidence>
<reference evidence="7 8" key="1">
    <citation type="journal article" date="2012" name="BMC Genomics">
        <title>Comparative genomic analysis and phylogenetic position of Theileria equi.</title>
        <authorList>
            <person name="Kappmeyer L.S."/>
            <person name="Thiagarajan M."/>
            <person name="Herndon D.R."/>
            <person name="Ramsay J.D."/>
            <person name="Caler E."/>
            <person name="Djikeng A."/>
            <person name="Gillespie J.J."/>
            <person name="Lau A.O."/>
            <person name="Roalson E.H."/>
            <person name="Silva J.C."/>
            <person name="Silva M.G."/>
            <person name="Suarez C.E."/>
            <person name="Ueti M.W."/>
            <person name="Nene V.M."/>
            <person name="Mealey R.H."/>
            <person name="Knowles D.P."/>
            <person name="Brayton K.A."/>
        </authorList>
    </citation>
    <scope>NUCLEOTIDE SEQUENCE [LARGE SCALE GENOMIC DNA]</scope>
    <source>
        <strain evidence="7 8">WA</strain>
    </source>
</reference>
<evidence type="ECO:0000259" key="6">
    <source>
        <dbReference type="PROSITE" id="PS51072"/>
    </source>
</evidence>
<evidence type="ECO:0000256" key="5">
    <source>
        <dbReference type="PIRNR" id="PIRNR005992"/>
    </source>
</evidence>
<keyword evidence="2 5" id="KW-0813">Transport</keyword>
<dbReference type="KEGG" id="beq:BEWA_024660"/>
<evidence type="ECO:0000256" key="1">
    <source>
        <dbReference type="ARBA" id="ARBA00004308"/>
    </source>
</evidence>
<keyword evidence="4" id="KW-0472">Membrane</keyword>
<dbReference type="PRINTS" id="PR00314">
    <property type="entry name" value="CLATHRINADPT"/>
</dbReference>
<dbReference type="CDD" id="cd14838">
    <property type="entry name" value="AP4_Mu_N"/>
    <property type="match status" value="1"/>
</dbReference>
<dbReference type="Proteomes" id="UP000031512">
    <property type="component" value="Chromosome 1"/>
</dbReference>
<dbReference type="InterPro" id="IPR022775">
    <property type="entry name" value="AP_mu_sigma_su"/>
</dbReference>
<dbReference type="SUPFAM" id="SSF49447">
    <property type="entry name" value="Second domain of Mu2 adaptin subunit (ap50) of ap2 adaptor"/>
    <property type="match status" value="1"/>
</dbReference>
<dbReference type="Gene3D" id="3.30.450.60">
    <property type="match status" value="1"/>
</dbReference>
<comment type="similarity">
    <text evidence="5">Belongs to the adaptor complexes medium subunit family.</text>
</comment>
<gene>
    <name evidence="7" type="ORF">BEWA_024660</name>
</gene>
<dbReference type="STRING" id="1537102.L0AVH8"/>
<name>L0AVH8_THEEQ</name>
<dbReference type="GO" id="GO:0016192">
    <property type="term" value="P:vesicle-mediated transport"/>
    <property type="evidence" value="ECO:0007669"/>
    <property type="project" value="InterPro"/>
</dbReference>
<keyword evidence="3 5" id="KW-0653">Protein transport</keyword>
<dbReference type="OrthoDB" id="10259133at2759"/>
<dbReference type="SUPFAM" id="SSF64356">
    <property type="entry name" value="SNARE-like"/>
    <property type="match status" value="1"/>
</dbReference>
<dbReference type="AlphaFoldDB" id="L0AVH8"/>
<dbReference type="Gene3D" id="2.60.40.1170">
    <property type="entry name" value="Mu homology domain, subdomain B"/>
    <property type="match status" value="2"/>
</dbReference>
<accession>L0AVH8</accession>
<dbReference type="EMBL" id="CP001669">
    <property type="protein sequence ID" value="AFZ79617.1"/>
    <property type="molecule type" value="Genomic_DNA"/>
</dbReference>
<proteinExistence type="inferred from homology"/>
<comment type="subcellular location">
    <subcellularLocation>
        <location evidence="1">Endomembrane system</location>
    </subcellularLocation>
</comment>
<dbReference type="PANTHER" id="PTHR10529">
    <property type="entry name" value="AP COMPLEX SUBUNIT MU"/>
    <property type="match status" value="1"/>
</dbReference>
<dbReference type="GO" id="GO:0006886">
    <property type="term" value="P:intracellular protein transport"/>
    <property type="evidence" value="ECO:0007669"/>
    <property type="project" value="UniProtKB-UniRule"/>
</dbReference>
<dbReference type="GO" id="GO:0012505">
    <property type="term" value="C:endomembrane system"/>
    <property type="evidence" value="ECO:0007669"/>
    <property type="project" value="UniProtKB-SubCell"/>
</dbReference>
<dbReference type="PIRSF" id="PIRSF005992">
    <property type="entry name" value="Clathrin_mu"/>
    <property type="match status" value="1"/>
</dbReference>
<dbReference type="RefSeq" id="XP_004829283.1">
    <property type="nucleotide sequence ID" value="XM_004829226.1"/>
</dbReference>
<evidence type="ECO:0000256" key="3">
    <source>
        <dbReference type="ARBA" id="ARBA00022927"/>
    </source>
</evidence>